<dbReference type="InterPro" id="IPR029063">
    <property type="entry name" value="SAM-dependent_MTases_sf"/>
</dbReference>
<evidence type="ECO:0000256" key="2">
    <source>
        <dbReference type="ARBA" id="ARBA00022679"/>
    </source>
</evidence>
<dbReference type="InterPro" id="IPR004398">
    <property type="entry name" value="RNA_MeTrfase_RsmD"/>
</dbReference>
<feature type="region of interest" description="Disordered" evidence="3">
    <location>
        <begin position="194"/>
        <end position="214"/>
    </location>
</feature>
<gene>
    <name evidence="4" type="ORF">JOF54_003533</name>
</gene>
<dbReference type="Proteomes" id="UP000758168">
    <property type="component" value="Unassembled WGS sequence"/>
</dbReference>
<dbReference type="SUPFAM" id="SSF53335">
    <property type="entry name" value="S-adenosyl-L-methionine-dependent methyltransferases"/>
    <property type="match status" value="1"/>
</dbReference>
<dbReference type="Pfam" id="PF03602">
    <property type="entry name" value="Cons_hypoth95"/>
    <property type="match status" value="1"/>
</dbReference>
<dbReference type="InterPro" id="IPR002052">
    <property type="entry name" value="DNA_methylase_N6_adenine_CS"/>
</dbReference>
<evidence type="ECO:0000313" key="5">
    <source>
        <dbReference type="Proteomes" id="UP000758168"/>
    </source>
</evidence>
<protein>
    <submittedName>
        <fullName evidence="4">16S rRNA (Guanine966-N2)-methyltransferase</fullName>
        <ecNumber evidence="4">2.1.1.171</ecNumber>
    </submittedName>
</protein>
<dbReference type="GO" id="GO:0052913">
    <property type="term" value="F:16S rRNA (guanine(966)-N(2))-methyltransferase activity"/>
    <property type="evidence" value="ECO:0007669"/>
    <property type="project" value="UniProtKB-EC"/>
</dbReference>
<keyword evidence="5" id="KW-1185">Reference proteome</keyword>
<feature type="compositionally biased region" description="Low complexity" evidence="3">
    <location>
        <begin position="1"/>
        <end position="23"/>
    </location>
</feature>
<dbReference type="PANTHER" id="PTHR43542:SF1">
    <property type="entry name" value="METHYLTRANSFERASE"/>
    <property type="match status" value="1"/>
</dbReference>
<name>A0ABS4ZC55_9ACTN</name>
<keyword evidence="1 4" id="KW-0489">Methyltransferase</keyword>
<accession>A0ABS4ZC55</accession>
<keyword evidence="2 4" id="KW-0808">Transferase</keyword>
<proteinExistence type="predicted"/>
<reference evidence="4 5" key="1">
    <citation type="submission" date="2021-03" db="EMBL/GenBank/DDBJ databases">
        <title>Sequencing the genomes of 1000 actinobacteria strains.</title>
        <authorList>
            <person name="Klenk H.-P."/>
        </authorList>
    </citation>
    <scope>NUCLEOTIDE SEQUENCE [LARGE SCALE GENOMIC DNA]</scope>
    <source>
        <strain evidence="4 5">DSM 12936</strain>
    </source>
</reference>
<feature type="compositionally biased region" description="Low complexity" evidence="3">
    <location>
        <begin position="204"/>
        <end position="214"/>
    </location>
</feature>
<dbReference type="Gene3D" id="3.40.50.150">
    <property type="entry name" value="Vaccinia Virus protein VP39"/>
    <property type="match status" value="1"/>
</dbReference>
<organism evidence="4 5">
    <name type="scientific">Microlunatus capsulatus</name>
    <dbReference type="NCBI Taxonomy" id="99117"/>
    <lineage>
        <taxon>Bacteria</taxon>
        <taxon>Bacillati</taxon>
        <taxon>Actinomycetota</taxon>
        <taxon>Actinomycetes</taxon>
        <taxon>Propionibacteriales</taxon>
        <taxon>Propionibacteriaceae</taxon>
        <taxon>Microlunatus</taxon>
    </lineage>
</organism>
<dbReference type="CDD" id="cd02440">
    <property type="entry name" value="AdoMet_MTases"/>
    <property type="match status" value="1"/>
</dbReference>
<evidence type="ECO:0000256" key="1">
    <source>
        <dbReference type="ARBA" id="ARBA00022603"/>
    </source>
</evidence>
<dbReference type="PROSITE" id="PS00092">
    <property type="entry name" value="N6_MTASE"/>
    <property type="match status" value="1"/>
</dbReference>
<dbReference type="EC" id="2.1.1.171" evidence="4"/>
<comment type="caution">
    <text evidence="4">The sequence shown here is derived from an EMBL/GenBank/DDBJ whole genome shotgun (WGS) entry which is preliminary data.</text>
</comment>
<dbReference type="EMBL" id="JAGIOB010000001">
    <property type="protein sequence ID" value="MBP2418611.1"/>
    <property type="molecule type" value="Genomic_DNA"/>
</dbReference>
<dbReference type="RefSeq" id="WP_210058226.1">
    <property type="nucleotide sequence ID" value="NZ_BAAAMH010000001.1"/>
</dbReference>
<evidence type="ECO:0000256" key="3">
    <source>
        <dbReference type="SAM" id="MobiDB-lite"/>
    </source>
</evidence>
<dbReference type="PANTHER" id="PTHR43542">
    <property type="entry name" value="METHYLTRANSFERASE"/>
    <property type="match status" value="1"/>
</dbReference>
<sequence>MSRIIAGSRGGRRLTTPPGSRTRPTTDRVREALFSAVAAWAGTADSPADEALAGLAFADLFAGSGAVGLEAASRGAGPVLLVEADKRTAAVTTRNVRDLGLAALVRTGRVETVVAAPAEQAYDVVFLDPPYELDGAVLAGVMTSLADGGWLTPDALLVVERSRRTPDLAWPAPVVDTWSRGYGETVLHYASCAGPEDGAEDAPGDAGPAASVAP</sequence>
<dbReference type="PIRSF" id="PIRSF004553">
    <property type="entry name" value="CHP00095"/>
    <property type="match status" value="1"/>
</dbReference>
<evidence type="ECO:0000313" key="4">
    <source>
        <dbReference type="EMBL" id="MBP2418611.1"/>
    </source>
</evidence>
<dbReference type="NCBIfam" id="TIGR00095">
    <property type="entry name" value="16S rRNA (guanine(966)-N(2))-methyltransferase RsmD"/>
    <property type="match status" value="1"/>
</dbReference>
<feature type="region of interest" description="Disordered" evidence="3">
    <location>
        <begin position="1"/>
        <end position="25"/>
    </location>
</feature>